<gene>
    <name evidence="3" type="ORF">HYG79_08650</name>
</gene>
<dbReference type="NCBIfam" id="TIGR02293">
    <property type="entry name" value="TAS_TIGR02293"/>
    <property type="match status" value="1"/>
</dbReference>
<dbReference type="InterPro" id="IPR024467">
    <property type="entry name" value="Xre/MbcA/ParS-like_toxin-bd"/>
</dbReference>
<dbReference type="RefSeq" id="WP_179241701.1">
    <property type="nucleotide sequence ID" value="NZ_CP058595.1"/>
</dbReference>
<dbReference type="InterPro" id="IPR011979">
    <property type="entry name" value="Antitox_Xre"/>
</dbReference>
<dbReference type="Pfam" id="PF09722">
    <property type="entry name" value="Xre_MbcA_ParS_C"/>
    <property type="match status" value="1"/>
</dbReference>
<protein>
    <submittedName>
        <fullName evidence="3">DUF2384 domain-containing protein</fullName>
    </submittedName>
</protein>
<evidence type="ECO:0000259" key="2">
    <source>
        <dbReference type="Pfam" id="PF20432"/>
    </source>
</evidence>
<sequence length="143" mass="16856">MKRTTSRIANGEFNDWDDESQKFDMIKLVREGIAYDDFLKFFRNEPFTDKEWANYLGISSRTLDRYRNGRKNFPAKQSERIIEIKRLLNYGESVFEDYDNFMEWLETKNIPMGGIVPKNLLDTTLGINMVQDQLGRIEQGILA</sequence>
<dbReference type="SUPFAM" id="SSF47413">
    <property type="entry name" value="lambda repressor-like DNA-binding domains"/>
    <property type="match status" value="1"/>
</dbReference>
<dbReference type="AlphaFoldDB" id="A0A7H9APQ3"/>
<dbReference type="GO" id="GO:0003677">
    <property type="term" value="F:DNA binding"/>
    <property type="evidence" value="ECO:0007669"/>
    <property type="project" value="InterPro"/>
</dbReference>
<proteinExistence type="predicted"/>
<dbReference type="EMBL" id="CP058595">
    <property type="protein sequence ID" value="QLG45412.1"/>
    <property type="molecule type" value="Genomic_DNA"/>
</dbReference>
<name>A0A7H9APQ3_9FLAO</name>
<evidence type="ECO:0000313" key="4">
    <source>
        <dbReference type="Proteomes" id="UP000509302"/>
    </source>
</evidence>
<dbReference type="Pfam" id="PF20432">
    <property type="entry name" value="Xre-like-HTH"/>
    <property type="match status" value="1"/>
</dbReference>
<dbReference type="KEGG" id="cagg:HYG79_08650"/>
<organism evidence="3 4">
    <name type="scientific">Costertonia aggregata</name>
    <dbReference type="NCBI Taxonomy" id="343403"/>
    <lineage>
        <taxon>Bacteria</taxon>
        <taxon>Pseudomonadati</taxon>
        <taxon>Bacteroidota</taxon>
        <taxon>Flavobacteriia</taxon>
        <taxon>Flavobacteriales</taxon>
        <taxon>Flavobacteriaceae</taxon>
        <taxon>Costertonia</taxon>
    </lineage>
</organism>
<accession>A0A7H9APQ3</accession>
<feature type="domain" description="Antitoxin Xre/MbcA/ParS-like toxin-binding" evidence="1">
    <location>
        <begin position="92"/>
        <end position="140"/>
    </location>
</feature>
<dbReference type="InterPro" id="IPR046847">
    <property type="entry name" value="Xre-like_HTH"/>
</dbReference>
<dbReference type="InterPro" id="IPR010982">
    <property type="entry name" value="Lambda_DNA-bd_dom_sf"/>
</dbReference>
<dbReference type="Proteomes" id="UP000509302">
    <property type="component" value="Chromosome"/>
</dbReference>
<evidence type="ECO:0000313" key="3">
    <source>
        <dbReference type="EMBL" id="QLG45412.1"/>
    </source>
</evidence>
<keyword evidence="4" id="KW-1185">Reference proteome</keyword>
<feature type="domain" description="Antitoxin Xre-like helix-turn-helix" evidence="2">
    <location>
        <begin position="24"/>
        <end position="83"/>
    </location>
</feature>
<evidence type="ECO:0000259" key="1">
    <source>
        <dbReference type="Pfam" id="PF09722"/>
    </source>
</evidence>
<reference evidence="3 4" key="1">
    <citation type="journal article" date="2006" name="Int. J. Syst. Evol. Microbiol.">
        <title>Costertonia aggregata gen. nov., sp. nov., a mesophilic marine bacterium of the family Flavobacteriaceae, isolated from a mature biofilm.</title>
        <authorList>
            <person name="Kwon K.K."/>
            <person name="Lee Y.K."/>
            <person name="Lee H.K."/>
        </authorList>
    </citation>
    <scope>NUCLEOTIDE SEQUENCE [LARGE SCALE GENOMIC DNA]</scope>
    <source>
        <strain evidence="3 4">KCCM 42265</strain>
    </source>
</reference>